<keyword evidence="2 5" id="KW-0812">Transmembrane</keyword>
<keyword evidence="7" id="KW-1185">Reference proteome</keyword>
<dbReference type="Pfam" id="PF02361">
    <property type="entry name" value="CbiQ"/>
    <property type="match status" value="1"/>
</dbReference>
<keyword evidence="4 5" id="KW-0472">Membrane</keyword>
<name>A0ABY7U8W3_9CORY</name>
<evidence type="ECO:0000256" key="2">
    <source>
        <dbReference type="ARBA" id="ARBA00022692"/>
    </source>
</evidence>
<feature type="transmembrane region" description="Helical" evidence="5">
    <location>
        <begin position="96"/>
        <end position="120"/>
    </location>
</feature>
<evidence type="ECO:0000256" key="1">
    <source>
        <dbReference type="ARBA" id="ARBA00004141"/>
    </source>
</evidence>
<evidence type="ECO:0000256" key="5">
    <source>
        <dbReference type="SAM" id="Phobius"/>
    </source>
</evidence>
<comment type="subcellular location">
    <subcellularLocation>
        <location evidence="1">Membrane</location>
        <topology evidence="1">Multi-pass membrane protein</topology>
    </subcellularLocation>
</comment>
<accession>A0ABY7U8W3</accession>
<evidence type="ECO:0000313" key="6">
    <source>
        <dbReference type="EMBL" id="WCZ32703.1"/>
    </source>
</evidence>
<evidence type="ECO:0000313" key="7">
    <source>
        <dbReference type="Proteomes" id="UP001220064"/>
    </source>
</evidence>
<feature type="transmembrane region" description="Helical" evidence="5">
    <location>
        <begin position="72"/>
        <end position="90"/>
    </location>
</feature>
<dbReference type="CDD" id="cd16914">
    <property type="entry name" value="EcfT"/>
    <property type="match status" value="1"/>
</dbReference>
<protein>
    <submittedName>
        <fullName evidence="6">Energy-coupling factor transporter transmembrane protein EcfT</fullName>
    </submittedName>
</protein>
<dbReference type="Proteomes" id="UP001220064">
    <property type="component" value="Chromosome"/>
</dbReference>
<proteinExistence type="predicted"/>
<reference evidence="6 7" key="1">
    <citation type="submission" date="2020-10" db="EMBL/GenBank/DDBJ databases">
        <title>Complete genome sequence of Corynebacterium massiliense DSM 45435, type strain of Corynebacterium massiliense.</title>
        <authorList>
            <person name="Busche T."/>
            <person name="Kalinowski J."/>
            <person name="Ruckert C."/>
        </authorList>
    </citation>
    <scope>NUCLEOTIDE SEQUENCE [LARGE SCALE GENOMIC DNA]</scope>
    <source>
        <strain evidence="6 7">DSM 45435</strain>
    </source>
</reference>
<gene>
    <name evidence="6" type="primary">ecfT</name>
    <name evidence="6" type="ORF">CMASS_06345</name>
</gene>
<evidence type="ECO:0000256" key="4">
    <source>
        <dbReference type="ARBA" id="ARBA00023136"/>
    </source>
</evidence>
<organism evidence="6 7">
    <name type="scientific">Corynebacterium massiliense DSM 45435</name>
    <dbReference type="NCBI Taxonomy" id="1121364"/>
    <lineage>
        <taxon>Bacteria</taxon>
        <taxon>Bacillati</taxon>
        <taxon>Actinomycetota</taxon>
        <taxon>Actinomycetes</taxon>
        <taxon>Mycobacteriales</taxon>
        <taxon>Corynebacteriaceae</taxon>
        <taxon>Corynebacterium</taxon>
    </lineage>
</organism>
<dbReference type="PANTHER" id="PTHR33514:SF13">
    <property type="entry name" value="PROTEIN ABCI12, CHLOROPLASTIC"/>
    <property type="match status" value="1"/>
</dbReference>
<evidence type="ECO:0000256" key="3">
    <source>
        <dbReference type="ARBA" id="ARBA00022989"/>
    </source>
</evidence>
<keyword evidence="3 5" id="KW-1133">Transmembrane helix</keyword>
<dbReference type="EMBL" id="CP063189">
    <property type="protein sequence ID" value="WCZ32703.1"/>
    <property type="molecule type" value="Genomic_DNA"/>
</dbReference>
<feature type="transmembrane region" description="Helical" evidence="5">
    <location>
        <begin position="27"/>
        <end position="60"/>
    </location>
</feature>
<sequence length="205" mass="22507">MRVHSVPLGVYVDNDTPIHRAPAGMKMLALFVFVLGATIAVHTVPWAVTTFAAPCLGYLIARIPWRIAWQQLWPPLIFLVPLTAFQWWQLSGERALVMFLTIYAGLIAATLVTLTTQVAAMMEALERALSPLSRIGVRTDLISLTMSMTIRLIPLMLGTVNEVLDARKARGAGFSLRAFGTPIIVRSIRRARAMAEALQARGVGD</sequence>
<dbReference type="PANTHER" id="PTHR33514">
    <property type="entry name" value="PROTEIN ABCI12, CHLOROPLASTIC"/>
    <property type="match status" value="1"/>
</dbReference>
<dbReference type="InterPro" id="IPR003339">
    <property type="entry name" value="ABC/ECF_trnsptr_transmembrane"/>
</dbReference>